<dbReference type="InterPro" id="IPR011701">
    <property type="entry name" value="MFS"/>
</dbReference>
<feature type="transmembrane region" description="Helical" evidence="5">
    <location>
        <begin position="83"/>
        <end position="102"/>
    </location>
</feature>
<dbReference type="PANTHER" id="PTHR23501">
    <property type="entry name" value="MAJOR FACILITATOR SUPERFAMILY"/>
    <property type="match status" value="1"/>
</dbReference>
<gene>
    <name evidence="6" type="ORF">SAMN06265348_102343</name>
</gene>
<dbReference type="Pfam" id="PF07690">
    <property type="entry name" value="MFS_1"/>
    <property type="match status" value="1"/>
</dbReference>
<evidence type="ECO:0000313" key="6">
    <source>
        <dbReference type="EMBL" id="SMO47125.1"/>
    </source>
</evidence>
<feature type="transmembrane region" description="Helical" evidence="5">
    <location>
        <begin position="493"/>
        <end position="514"/>
    </location>
</feature>
<dbReference type="GO" id="GO:0005886">
    <property type="term" value="C:plasma membrane"/>
    <property type="evidence" value="ECO:0007669"/>
    <property type="project" value="TreeGrafter"/>
</dbReference>
<dbReference type="Gene3D" id="1.20.1720.10">
    <property type="entry name" value="Multidrug resistance protein D"/>
    <property type="match status" value="2"/>
</dbReference>
<feature type="transmembrane region" description="Helical" evidence="5">
    <location>
        <begin position="12"/>
        <end position="33"/>
    </location>
</feature>
<evidence type="ECO:0000256" key="4">
    <source>
        <dbReference type="ARBA" id="ARBA00023136"/>
    </source>
</evidence>
<dbReference type="Proteomes" id="UP000320300">
    <property type="component" value="Unassembled WGS sequence"/>
</dbReference>
<feature type="transmembrane region" description="Helical" evidence="5">
    <location>
        <begin position="176"/>
        <end position="196"/>
    </location>
</feature>
<evidence type="ECO:0000313" key="7">
    <source>
        <dbReference type="Proteomes" id="UP000320300"/>
    </source>
</evidence>
<organism evidence="6 7">
    <name type="scientific">Pedobacter westerhofensis</name>
    <dbReference type="NCBI Taxonomy" id="425512"/>
    <lineage>
        <taxon>Bacteria</taxon>
        <taxon>Pseudomonadati</taxon>
        <taxon>Bacteroidota</taxon>
        <taxon>Sphingobacteriia</taxon>
        <taxon>Sphingobacteriales</taxon>
        <taxon>Sphingobacteriaceae</taxon>
        <taxon>Pedobacter</taxon>
    </lineage>
</organism>
<keyword evidence="7" id="KW-1185">Reference proteome</keyword>
<feature type="transmembrane region" description="Helical" evidence="5">
    <location>
        <begin position="404"/>
        <end position="425"/>
    </location>
</feature>
<keyword evidence="2 5" id="KW-0812">Transmembrane</keyword>
<accession>A0A521BJ48</accession>
<dbReference type="AlphaFoldDB" id="A0A521BJ48"/>
<feature type="transmembrane region" description="Helical" evidence="5">
    <location>
        <begin position="239"/>
        <end position="255"/>
    </location>
</feature>
<feature type="transmembrane region" description="Helical" evidence="5">
    <location>
        <begin position="53"/>
        <end position="71"/>
    </location>
</feature>
<comment type="subcellular location">
    <subcellularLocation>
        <location evidence="1">Membrane</location>
        <topology evidence="1">Multi-pass membrane protein</topology>
    </subcellularLocation>
</comment>
<keyword evidence="4 5" id="KW-0472">Membrane</keyword>
<proteinExistence type="predicted"/>
<feature type="transmembrane region" description="Helical" evidence="5">
    <location>
        <begin position="108"/>
        <end position="133"/>
    </location>
</feature>
<name>A0A521BJ48_9SPHI</name>
<dbReference type="SUPFAM" id="SSF103473">
    <property type="entry name" value="MFS general substrate transporter"/>
    <property type="match status" value="1"/>
</dbReference>
<dbReference type="RefSeq" id="WP_142527009.1">
    <property type="nucleotide sequence ID" value="NZ_CBCSJO010000003.1"/>
</dbReference>
<evidence type="ECO:0000256" key="3">
    <source>
        <dbReference type="ARBA" id="ARBA00022989"/>
    </source>
</evidence>
<feature type="transmembrane region" description="Helical" evidence="5">
    <location>
        <begin position="312"/>
        <end position="333"/>
    </location>
</feature>
<evidence type="ECO:0000256" key="2">
    <source>
        <dbReference type="ARBA" id="ARBA00022692"/>
    </source>
</evidence>
<dbReference type="GO" id="GO:0022857">
    <property type="term" value="F:transmembrane transporter activity"/>
    <property type="evidence" value="ECO:0007669"/>
    <property type="project" value="InterPro"/>
</dbReference>
<protein>
    <submittedName>
        <fullName evidence="6">Major Facilitator Superfamily protein</fullName>
    </submittedName>
</protein>
<dbReference type="EMBL" id="FXTN01000002">
    <property type="protein sequence ID" value="SMO47125.1"/>
    <property type="molecule type" value="Genomic_DNA"/>
</dbReference>
<dbReference type="OrthoDB" id="1404010at2"/>
<feature type="transmembrane region" description="Helical" evidence="5">
    <location>
        <begin position="145"/>
        <end position="164"/>
    </location>
</feature>
<evidence type="ECO:0000256" key="5">
    <source>
        <dbReference type="SAM" id="Phobius"/>
    </source>
</evidence>
<feature type="transmembrane region" description="Helical" evidence="5">
    <location>
        <begin position="370"/>
        <end position="392"/>
    </location>
</feature>
<reference evidence="6 7" key="1">
    <citation type="submission" date="2017-05" db="EMBL/GenBank/DDBJ databases">
        <authorList>
            <person name="Varghese N."/>
            <person name="Submissions S."/>
        </authorList>
    </citation>
    <scope>NUCLEOTIDE SEQUENCE [LARGE SCALE GENOMIC DNA]</scope>
    <source>
        <strain evidence="6 7">DSM 19036</strain>
    </source>
</reference>
<keyword evidence="3 5" id="KW-1133">Transmembrane helix</keyword>
<evidence type="ECO:0000256" key="1">
    <source>
        <dbReference type="ARBA" id="ARBA00004141"/>
    </source>
</evidence>
<feature type="transmembrane region" description="Helical" evidence="5">
    <location>
        <begin position="340"/>
        <end position="358"/>
    </location>
</feature>
<sequence length="531" mass="59752">MSSVLPMFKSWVPAWLIRITMFIVIVPGLLLFGLSTASAPGAAGYYGIEPADVQYSMIAFYAAVAGFFALERRFFVFTATREYFLICTVLQVATSYVCFHTQSLPVLFAFRFIQGMANCMSTSICITLIFGSLHNERAREIGYSVFYGLLLCITPLSTIITAPILDAWDFNVLYKFIIYAYMPGTVMLLIIMNNIRLSKKVPLYQLDFYSFFIYSCLLCSLGYILLYGEQYYWFQDQRIIWNALACVALMVLLIFRQLHLKRPYLNMAVFKSRNFNVGVFMIVALYIVRGALGMTSQYFASALGMDPRHIGYLMVANIGGIALSVLISSRLIILRRPMRLIWMYGFFLLLVFHVWMWFLFSTQVDSSTFIIPLIIQGMGQGMLMAPIIIFMISSVPPALAGSASAMGVFFRFTGFCGSIATVNYFQLKHKTIHINRFQDQLSGVDGIAGERLSAYAKAISAKGVAPESSAKIARGLLSRAIDTQAALRTMMDYYLFISIILVMIILVIALFPYLNRTRINLMSSQPSPVGI</sequence>
<dbReference type="PANTHER" id="PTHR23501:SF5">
    <property type="entry name" value="TRANSPORT PROTEIN"/>
    <property type="match status" value="1"/>
</dbReference>
<dbReference type="InterPro" id="IPR036259">
    <property type="entry name" value="MFS_trans_sf"/>
</dbReference>
<feature type="transmembrane region" description="Helical" evidence="5">
    <location>
        <begin position="208"/>
        <end position="227"/>
    </location>
</feature>
<feature type="transmembrane region" description="Helical" evidence="5">
    <location>
        <begin position="275"/>
        <end position="292"/>
    </location>
</feature>